<dbReference type="NCBIfam" id="NF001810">
    <property type="entry name" value="PRK00529.1"/>
    <property type="match status" value="1"/>
</dbReference>
<dbReference type="SUPFAM" id="SSF50104">
    <property type="entry name" value="Translation proteins SH3-like domain"/>
    <property type="match status" value="1"/>
</dbReference>
<gene>
    <name evidence="4" type="primary">g1440</name>
    <name evidence="4" type="ORF">VP750_LOCUS1239</name>
</gene>
<reference evidence="4 5" key="1">
    <citation type="submission" date="2024-06" db="EMBL/GenBank/DDBJ databases">
        <authorList>
            <person name="Kraege A."/>
            <person name="Thomma B."/>
        </authorList>
    </citation>
    <scope>NUCLEOTIDE SEQUENCE [LARGE SCALE GENOMIC DNA]</scope>
</reference>
<dbReference type="Gene3D" id="2.30.30.30">
    <property type="match status" value="1"/>
</dbReference>
<dbReference type="Pfam" id="PF01132">
    <property type="entry name" value="EFP"/>
    <property type="match status" value="1"/>
</dbReference>
<dbReference type="CDD" id="cd05794">
    <property type="entry name" value="S1_EF-P_repeat_2"/>
    <property type="match status" value="1"/>
</dbReference>
<dbReference type="InterPro" id="IPR012340">
    <property type="entry name" value="NA-bd_OB-fold"/>
</dbReference>
<dbReference type="PANTHER" id="PTHR30053">
    <property type="entry name" value="ELONGATION FACTOR P"/>
    <property type="match status" value="1"/>
</dbReference>
<dbReference type="SMART" id="SM00841">
    <property type="entry name" value="Elong-fact-P_C"/>
    <property type="match status" value="1"/>
</dbReference>
<proteinExistence type="inferred from homology"/>
<dbReference type="PANTHER" id="PTHR30053:SF14">
    <property type="entry name" value="TRANSLATION ELONGATION FACTOR KOW-LIKE DOMAIN-CONTAINING PROTEIN"/>
    <property type="match status" value="1"/>
</dbReference>
<dbReference type="InterPro" id="IPR008991">
    <property type="entry name" value="Translation_prot_SH3-like_sf"/>
</dbReference>
<evidence type="ECO:0000256" key="1">
    <source>
        <dbReference type="ARBA" id="ARBA00009479"/>
    </source>
</evidence>
<protein>
    <submittedName>
        <fullName evidence="4">G1440 protein</fullName>
    </submittedName>
</protein>
<evidence type="ECO:0000313" key="4">
    <source>
        <dbReference type="EMBL" id="CAL5219580.1"/>
    </source>
</evidence>
<dbReference type="Gene3D" id="2.40.50.140">
    <property type="entry name" value="Nucleic acid-binding proteins"/>
    <property type="match status" value="2"/>
</dbReference>
<comment type="caution">
    <text evidence="4">The sequence shown here is derived from an EMBL/GenBank/DDBJ whole genome shotgun (WGS) entry which is preliminary data.</text>
</comment>
<dbReference type="InterPro" id="IPR015365">
    <property type="entry name" value="Elong-fact-P_C"/>
</dbReference>
<dbReference type="SMART" id="SM01185">
    <property type="entry name" value="EFP"/>
    <property type="match status" value="1"/>
</dbReference>
<accession>A0ABP1FI07</accession>
<feature type="domain" description="Translation elongation factor P/YeiP central" evidence="3">
    <location>
        <begin position="75"/>
        <end position="131"/>
    </location>
</feature>
<dbReference type="Pfam" id="PF09285">
    <property type="entry name" value="Elong-fact-P_C"/>
    <property type="match status" value="1"/>
</dbReference>
<evidence type="ECO:0000313" key="5">
    <source>
        <dbReference type="Proteomes" id="UP001497392"/>
    </source>
</evidence>
<dbReference type="InterPro" id="IPR020599">
    <property type="entry name" value="Transl_elong_fac_P/YeiP"/>
</dbReference>
<dbReference type="Proteomes" id="UP001497392">
    <property type="component" value="Unassembled WGS sequence"/>
</dbReference>
<feature type="domain" description="Elongation factor P C-terminal" evidence="2">
    <location>
        <begin position="139"/>
        <end position="194"/>
    </location>
</feature>
<dbReference type="InterPro" id="IPR013185">
    <property type="entry name" value="Transl_elong_KOW-like"/>
</dbReference>
<evidence type="ECO:0000259" key="2">
    <source>
        <dbReference type="SMART" id="SM00841"/>
    </source>
</evidence>
<dbReference type="EMBL" id="CAXHTA020000002">
    <property type="protein sequence ID" value="CAL5219580.1"/>
    <property type="molecule type" value="Genomic_DNA"/>
</dbReference>
<dbReference type="InterPro" id="IPR001059">
    <property type="entry name" value="Transl_elong_P/YeiP_cen"/>
</dbReference>
<dbReference type="PIRSF" id="PIRSF005901">
    <property type="entry name" value="EF-P"/>
    <property type="match status" value="1"/>
</dbReference>
<comment type="similarity">
    <text evidence="1">Belongs to the elongation factor P family.</text>
</comment>
<dbReference type="Pfam" id="PF08207">
    <property type="entry name" value="EFP_N"/>
    <property type="match status" value="1"/>
</dbReference>
<evidence type="ECO:0000259" key="3">
    <source>
        <dbReference type="SMART" id="SM01185"/>
    </source>
</evidence>
<dbReference type="InterPro" id="IPR014722">
    <property type="entry name" value="Rib_uL2_dom2"/>
</dbReference>
<sequence>MQQVHGVKKQANEVRSGNVIDLEGRLYEVLKLVHTQGHGRQLGNVQMELRDLHAQTKLYERRRPSDMVELVRLEGRQYQYLYSDTEGRAHLMDPQTFEQEEVAADIFGSAAAFLVPDVTVTLNIAPDGKAVSGELPQTVQLKVVEAEPYAKGDSATSSYKQCTVESGARVAVPPYVQAGESIIVDTASGTFAKRVTG</sequence>
<dbReference type="SUPFAM" id="SSF50249">
    <property type="entry name" value="Nucleic acid-binding proteins"/>
    <property type="match status" value="2"/>
</dbReference>
<keyword evidence="5" id="KW-1185">Reference proteome</keyword>
<name>A0ABP1FI07_9CHLO</name>
<organism evidence="4 5">
    <name type="scientific">Coccomyxa viridis</name>
    <dbReference type="NCBI Taxonomy" id="1274662"/>
    <lineage>
        <taxon>Eukaryota</taxon>
        <taxon>Viridiplantae</taxon>
        <taxon>Chlorophyta</taxon>
        <taxon>core chlorophytes</taxon>
        <taxon>Trebouxiophyceae</taxon>
        <taxon>Trebouxiophyceae incertae sedis</taxon>
        <taxon>Coccomyxaceae</taxon>
        <taxon>Coccomyxa</taxon>
    </lineage>
</organism>